<dbReference type="AlphaFoldDB" id="A0A061R662"/>
<proteinExistence type="predicted"/>
<gene>
    <name evidence="1" type="ORF">TSPGSL018_14136</name>
</gene>
<feature type="non-terminal residue" evidence="1">
    <location>
        <position position="1"/>
    </location>
</feature>
<reference evidence="1" key="1">
    <citation type="submission" date="2014-05" db="EMBL/GenBank/DDBJ databases">
        <title>The transcriptome of the halophilic microalga Tetraselmis sp. GSL018 isolated from the Great Salt Lake, Utah.</title>
        <authorList>
            <person name="Jinkerson R.E."/>
            <person name="D'Adamo S."/>
            <person name="Posewitz M.C."/>
        </authorList>
    </citation>
    <scope>NUCLEOTIDE SEQUENCE</scope>
    <source>
        <strain evidence="1">GSL018</strain>
    </source>
</reference>
<sequence length="40" mass="4516">PARIPDEPAIRNPFFLMMKLAPMKSEELTAKVMPLTWSGT</sequence>
<evidence type="ECO:0000313" key="1">
    <source>
        <dbReference type="EMBL" id="JAC66244.1"/>
    </source>
</evidence>
<dbReference type="EMBL" id="GBEZ01020429">
    <property type="protein sequence ID" value="JAC66244.1"/>
    <property type="molecule type" value="Transcribed_RNA"/>
</dbReference>
<accession>A0A061R662</accession>
<organism evidence="1">
    <name type="scientific">Tetraselmis sp. GSL018</name>
    <dbReference type="NCBI Taxonomy" id="582737"/>
    <lineage>
        <taxon>Eukaryota</taxon>
        <taxon>Viridiplantae</taxon>
        <taxon>Chlorophyta</taxon>
        <taxon>core chlorophytes</taxon>
        <taxon>Chlorodendrophyceae</taxon>
        <taxon>Chlorodendrales</taxon>
        <taxon>Chlorodendraceae</taxon>
        <taxon>Tetraselmis</taxon>
    </lineage>
</organism>
<protein>
    <submittedName>
        <fullName evidence="1">Uncharacterized protein</fullName>
    </submittedName>
</protein>
<name>A0A061R662_9CHLO</name>